<dbReference type="Gene3D" id="1.10.110.10">
    <property type="entry name" value="Plant lipid-transfer and hydrophobic proteins"/>
    <property type="match status" value="1"/>
</dbReference>
<evidence type="ECO:0000313" key="1">
    <source>
        <dbReference type="EMBL" id="PIN19317.1"/>
    </source>
</evidence>
<reference evidence="2" key="1">
    <citation type="journal article" date="2018" name="Gigascience">
        <title>Genome assembly of the Pink Ipe (Handroanthus impetiginosus, Bignoniaceae), a highly valued, ecologically keystone Neotropical timber forest tree.</title>
        <authorList>
            <person name="Silva-Junior O.B."/>
            <person name="Grattapaglia D."/>
            <person name="Novaes E."/>
            <person name="Collevatti R.G."/>
        </authorList>
    </citation>
    <scope>NUCLEOTIDE SEQUENCE [LARGE SCALE GENOMIC DNA]</scope>
    <source>
        <strain evidence="2">cv. UFG-1</strain>
    </source>
</reference>
<dbReference type="EMBL" id="NKXS01001295">
    <property type="protein sequence ID" value="PIN19317.1"/>
    <property type="molecule type" value="Genomic_DNA"/>
</dbReference>
<dbReference type="InterPro" id="IPR036312">
    <property type="entry name" value="Bifun_inhib/LTP/seed_sf"/>
</dbReference>
<dbReference type="AlphaFoldDB" id="A0A2G9HP68"/>
<organism evidence="1 2">
    <name type="scientific">Handroanthus impetiginosus</name>
    <dbReference type="NCBI Taxonomy" id="429701"/>
    <lineage>
        <taxon>Eukaryota</taxon>
        <taxon>Viridiplantae</taxon>
        <taxon>Streptophyta</taxon>
        <taxon>Embryophyta</taxon>
        <taxon>Tracheophyta</taxon>
        <taxon>Spermatophyta</taxon>
        <taxon>Magnoliopsida</taxon>
        <taxon>eudicotyledons</taxon>
        <taxon>Gunneridae</taxon>
        <taxon>Pentapetalae</taxon>
        <taxon>asterids</taxon>
        <taxon>lamiids</taxon>
        <taxon>Lamiales</taxon>
        <taxon>Bignoniaceae</taxon>
        <taxon>Crescentiina</taxon>
        <taxon>Tabebuia alliance</taxon>
        <taxon>Handroanthus</taxon>
    </lineage>
</organism>
<keyword evidence="2" id="KW-1185">Reference proteome</keyword>
<proteinExistence type="predicted"/>
<gene>
    <name evidence="1" type="ORF">CDL12_08006</name>
</gene>
<evidence type="ECO:0000313" key="2">
    <source>
        <dbReference type="Proteomes" id="UP000231279"/>
    </source>
</evidence>
<sequence length="75" mass="8038">MQAISGGSKSTTALGHQLFCSPLPPSTTCCSALPRTNVPLFCSYKNSKILPLLGSTQALRRSFLTKCKLPHTARC</sequence>
<dbReference type="OrthoDB" id="643149at2759"/>
<accession>A0A2G9HP68</accession>
<protein>
    <submittedName>
        <fullName evidence="1">Uncharacterized protein</fullName>
    </submittedName>
</protein>
<comment type="caution">
    <text evidence="1">The sequence shown here is derived from an EMBL/GenBank/DDBJ whole genome shotgun (WGS) entry which is preliminary data.</text>
</comment>
<dbReference type="SUPFAM" id="SSF47699">
    <property type="entry name" value="Bifunctional inhibitor/lipid-transfer protein/seed storage 2S albumin"/>
    <property type="match status" value="1"/>
</dbReference>
<dbReference type="Proteomes" id="UP000231279">
    <property type="component" value="Unassembled WGS sequence"/>
</dbReference>
<name>A0A2G9HP68_9LAMI</name>